<reference evidence="1" key="1">
    <citation type="submission" date="2014-09" db="EMBL/GenBank/DDBJ databases">
        <authorList>
            <person name="Magalhaes I.L.F."/>
            <person name="Oliveira U."/>
            <person name="Santos F.R."/>
            <person name="Vidigal T.H.D.A."/>
            <person name="Brescovit A.D."/>
            <person name="Santos A.J."/>
        </authorList>
    </citation>
    <scope>NUCLEOTIDE SEQUENCE</scope>
    <source>
        <tissue evidence="1">Shoot tissue taken approximately 20 cm above the soil surface</tissue>
    </source>
</reference>
<organism evidence="1">
    <name type="scientific">Arundo donax</name>
    <name type="common">Giant reed</name>
    <name type="synonym">Donax arundinaceus</name>
    <dbReference type="NCBI Taxonomy" id="35708"/>
    <lineage>
        <taxon>Eukaryota</taxon>
        <taxon>Viridiplantae</taxon>
        <taxon>Streptophyta</taxon>
        <taxon>Embryophyta</taxon>
        <taxon>Tracheophyta</taxon>
        <taxon>Spermatophyta</taxon>
        <taxon>Magnoliopsida</taxon>
        <taxon>Liliopsida</taxon>
        <taxon>Poales</taxon>
        <taxon>Poaceae</taxon>
        <taxon>PACMAD clade</taxon>
        <taxon>Arundinoideae</taxon>
        <taxon>Arundineae</taxon>
        <taxon>Arundo</taxon>
    </lineage>
</organism>
<name>A0A0A9H2Q2_ARUDO</name>
<proteinExistence type="predicted"/>
<evidence type="ECO:0000313" key="1">
    <source>
        <dbReference type="EMBL" id="JAE27123.1"/>
    </source>
</evidence>
<dbReference type="EMBL" id="GBRH01170773">
    <property type="protein sequence ID" value="JAE27123.1"/>
    <property type="molecule type" value="Transcribed_RNA"/>
</dbReference>
<protein>
    <submittedName>
        <fullName evidence="1">Uncharacterized protein</fullName>
    </submittedName>
</protein>
<accession>A0A0A9H2Q2</accession>
<dbReference type="AlphaFoldDB" id="A0A0A9H2Q2"/>
<sequence length="23" mass="2647">MLRKVHSINSNSFISASLRLFLL</sequence>
<reference evidence="1" key="2">
    <citation type="journal article" date="2015" name="Data Brief">
        <title>Shoot transcriptome of the giant reed, Arundo donax.</title>
        <authorList>
            <person name="Barrero R.A."/>
            <person name="Guerrero F.D."/>
            <person name="Moolhuijzen P."/>
            <person name="Goolsby J.A."/>
            <person name="Tidwell J."/>
            <person name="Bellgard S.E."/>
            <person name="Bellgard M.I."/>
        </authorList>
    </citation>
    <scope>NUCLEOTIDE SEQUENCE</scope>
    <source>
        <tissue evidence="1">Shoot tissue taken approximately 20 cm above the soil surface</tissue>
    </source>
</reference>